<comment type="caution">
    <text evidence="2">The sequence shown here is derived from an EMBL/GenBank/DDBJ whole genome shotgun (WGS) entry which is preliminary data.</text>
</comment>
<gene>
    <name evidence="2" type="ORF">PENNAL_c0008G10284</name>
</gene>
<accession>A0A1V6YWY3</accession>
<reference evidence="3" key="1">
    <citation type="journal article" date="2017" name="Nat. Microbiol.">
        <title>Global analysis of biosynthetic gene clusters reveals vast potential of secondary metabolite production in Penicillium species.</title>
        <authorList>
            <person name="Nielsen J.C."/>
            <person name="Grijseels S."/>
            <person name="Prigent S."/>
            <person name="Ji B."/>
            <person name="Dainat J."/>
            <person name="Nielsen K.F."/>
            <person name="Frisvad J.C."/>
            <person name="Workman M."/>
            <person name="Nielsen J."/>
        </authorList>
    </citation>
    <scope>NUCLEOTIDE SEQUENCE [LARGE SCALE GENOMIC DNA]</scope>
    <source>
        <strain evidence="3">IBT 13039</strain>
    </source>
</reference>
<dbReference type="Proteomes" id="UP000191691">
    <property type="component" value="Unassembled WGS sequence"/>
</dbReference>
<proteinExistence type="predicted"/>
<evidence type="ECO:0000313" key="3">
    <source>
        <dbReference type="Proteomes" id="UP000191691"/>
    </source>
</evidence>
<feature type="region of interest" description="Disordered" evidence="1">
    <location>
        <begin position="1"/>
        <end position="33"/>
    </location>
</feature>
<name>A0A1V6YWY3_PENNA</name>
<feature type="compositionally biased region" description="Polar residues" evidence="1">
    <location>
        <begin position="12"/>
        <end position="33"/>
    </location>
</feature>
<organism evidence="2 3">
    <name type="scientific">Penicillium nalgiovense</name>
    <dbReference type="NCBI Taxonomy" id="60175"/>
    <lineage>
        <taxon>Eukaryota</taxon>
        <taxon>Fungi</taxon>
        <taxon>Dikarya</taxon>
        <taxon>Ascomycota</taxon>
        <taxon>Pezizomycotina</taxon>
        <taxon>Eurotiomycetes</taxon>
        <taxon>Eurotiomycetidae</taxon>
        <taxon>Eurotiales</taxon>
        <taxon>Aspergillaceae</taxon>
        <taxon>Penicillium</taxon>
    </lineage>
</organism>
<dbReference type="EMBL" id="MOOB01000008">
    <property type="protein sequence ID" value="OQE91959.1"/>
    <property type="molecule type" value="Genomic_DNA"/>
</dbReference>
<dbReference type="AlphaFoldDB" id="A0A1V6YWY3"/>
<sequence length="118" mass="13415">MARLPQNIHPAASSTELPTLRSTPPITRSISSYSMPCRSDPLLSSFENTTDVANDQIRDYHYQVKATLTNILNDDRVKHNPSGSRCLQNILLENEKDMRKQRRHSLGTCAAKRLSKMY</sequence>
<keyword evidence="3" id="KW-1185">Reference proteome</keyword>
<evidence type="ECO:0000313" key="2">
    <source>
        <dbReference type="EMBL" id="OQE91959.1"/>
    </source>
</evidence>
<dbReference type="OMA" id="ENEQDMR"/>
<dbReference type="STRING" id="60175.A0A1V6YWY3"/>
<protein>
    <submittedName>
        <fullName evidence="2">Uncharacterized protein</fullName>
    </submittedName>
</protein>
<evidence type="ECO:0000256" key="1">
    <source>
        <dbReference type="SAM" id="MobiDB-lite"/>
    </source>
</evidence>